<keyword evidence="10" id="KW-0443">Lipid metabolism</keyword>
<dbReference type="OMA" id="HWINDHE"/>
<dbReference type="PRINTS" id="PR00468">
    <property type="entry name" value="PLTLPOXGNASE"/>
</dbReference>
<evidence type="ECO:0000256" key="8">
    <source>
        <dbReference type="ARBA" id="ARBA00023002"/>
    </source>
</evidence>
<dbReference type="InterPro" id="IPR027433">
    <property type="entry name" value="Lipoxygenase_dom_3"/>
</dbReference>
<evidence type="ECO:0000256" key="4">
    <source>
        <dbReference type="ARBA" id="ARBA00022723"/>
    </source>
</evidence>
<dbReference type="InterPro" id="IPR020834">
    <property type="entry name" value="LipOase_CS"/>
</dbReference>
<evidence type="ECO:0000256" key="10">
    <source>
        <dbReference type="ARBA" id="ARBA00023098"/>
    </source>
</evidence>
<dbReference type="Proteomes" id="UP000036987">
    <property type="component" value="Unassembled WGS sequence"/>
</dbReference>
<keyword evidence="4 13" id="KW-0479">Metal-binding</keyword>
<keyword evidence="3 14" id="KW-0444">Lipid biosynthesis</keyword>
<dbReference type="InterPro" id="IPR036226">
    <property type="entry name" value="LipOase_C_sf"/>
</dbReference>
<dbReference type="SMART" id="SM00308">
    <property type="entry name" value="LH2"/>
    <property type="match status" value="1"/>
</dbReference>
<dbReference type="PANTHER" id="PTHR11771">
    <property type="entry name" value="LIPOXYGENASE"/>
    <property type="match status" value="1"/>
</dbReference>
<comment type="cofactor">
    <cofactor evidence="1 13">
        <name>Fe cation</name>
        <dbReference type="ChEBI" id="CHEBI:24875"/>
    </cofactor>
</comment>
<dbReference type="Gene3D" id="2.60.60.20">
    <property type="entry name" value="PLAT/LH2 domain"/>
    <property type="match status" value="1"/>
</dbReference>
<keyword evidence="7 13" id="KW-0223">Dioxygenase</keyword>
<dbReference type="EC" id="1.13.11.-" evidence="14"/>
<gene>
    <name evidence="18" type="ORF">ZOSMA_23G00670</name>
</gene>
<dbReference type="EMBL" id="LFYR01000839">
    <property type="protein sequence ID" value="KMZ68413.1"/>
    <property type="molecule type" value="Genomic_DNA"/>
</dbReference>
<dbReference type="PROSITE" id="PS00711">
    <property type="entry name" value="LIPOXYGENASE_1"/>
    <property type="match status" value="1"/>
</dbReference>
<evidence type="ECO:0000256" key="1">
    <source>
        <dbReference type="ARBA" id="ARBA00001962"/>
    </source>
</evidence>
<reference evidence="19" key="1">
    <citation type="journal article" date="2016" name="Nature">
        <title>The genome of the seagrass Zostera marina reveals angiosperm adaptation to the sea.</title>
        <authorList>
            <person name="Olsen J.L."/>
            <person name="Rouze P."/>
            <person name="Verhelst B."/>
            <person name="Lin Y.-C."/>
            <person name="Bayer T."/>
            <person name="Collen J."/>
            <person name="Dattolo E."/>
            <person name="De Paoli E."/>
            <person name="Dittami S."/>
            <person name="Maumus F."/>
            <person name="Michel G."/>
            <person name="Kersting A."/>
            <person name="Lauritano C."/>
            <person name="Lohaus R."/>
            <person name="Toepel M."/>
            <person name="Tonon T."/>
            <person name="Vanneste K."/>
            <person name="Amirebrahimi M."/>
            <person name="Brakel J."/>
            <person name="Bostroem C."/>
            <person name="Chovatia M."/>
            <person name="Grimwood J."/>
            <person name="Jenkins J.W."/>
            <person name="Jueterbock A."/>
            <person name="Mraz A."/>
            <person name="Stam W.T."/>
            <person name="Tice H."/>
            <person name="Bornberg-Bauer E."/>
            <person name="Green P.J."/>
            <person name="Pearson G.A."/>
            <person name="Procaccini G."/>
            <person name="Duarte C.M."/>
            <person name="Schmutz J."/>
            <person name="Reusch T.B.H."/>
            <person name="Van de Peer Y."/>
        </authorList>
    </citation>
    <scope>NUCLEOTIDE SEQUENCE [LARGE SCALE GENOMIC DNA]</scope>
    <source>
        <strain evidence="19">cv. Finnish</strain>
    </source>
</reference>
<evidence type="ECO:0000256" key="12">
    <source>
        <dbReference type="PROSITE-ProRule" id="PRU00152"/>
    </source>
</evidence>
<evidence type="ECO:0000256" key="2">
    <source>
        <dbReference type="ARBA" id="ARBA00009419"/>
    </source>
</evidence>
<dbReference type="UniPathway" id="UPA00382"/>
<dbReference type="AlphaFoldDB" id="A0A0K9PH68"/>
<dbReference type="Gene3D" id="4.10.372.10">
    <property type="entry name" value="Lipoxygenase-1, Domain 3"/>
    <property type="match status" value="1"/>
</dbReference>
<dbReference type="InterPro" id="IPR001024">
    <property type="entry name" value="PLAT/LH2_dom"/>
</dbReference>
<organism evidence="18 19">
    <name type="scientific">Zostera marina</name>
    <name type="common">Eelgrass</name>
    <dbReference type="NCBI Taxonomy" id="29655"/>
    <lineage>
        <taxon>Eukaryota</taxon>
        <taxon>Viridiplantae</taxon>
        <taxon>Streptophyta</taxon>
        <taxon>Embryophyta</taxon>
        <taxon>Tracheophyta</taxon>
        <taxon>Spermatophyta</taxon>
        <taxon>Magnoliopsida</taxon>
        <taxon>Liliopsida</taxon>
        <taxon>Zosteraceae</taxon>
        <taxon>Zostera</taxon>
    </lineage>
</organism>
<keyword evidence="6" id="KW-0276">Fatty acid metabolism</keyword>
<evidence type="ECO:0000256" key="11">
    <source>
        <dbReference type="ARBA" id="ARBA00023160"/>
    </source>
</evidence>
<keyword evidence="11 14" id="KW-0275">Fatty acid biosynthesis</keyword>
<dbReference type="STRING" id="29655.A0A0K9PH68"/>
<dbReference type="GO" id="GO:0046872">
    <property type="term" value="F:metal ion binding"/>
    <property type="evidence" value="ECO:0007669"/>
    <property type="project" value="UniProtKB-UniRule"/>
</dbReference>
<keyword evidence="8 13" id="KW-0560">Oxidoreductase</keyword>
<dbReference type="FunFam" id="1.20.245.10:FF:000002">
    <property type="entry name" value="Lipoxygenase"/>
    <property type="match status" value="1"/>
</dbReference>
<dbReference type="Pfam" id="PF00305">
    <property type="entry name" value="Lipoxygenase"/>
    <property type="match status" value="1"/>
</dbReference>
<evidence type="ECO:0000256" key="13">
    <source>
        <dbReference type="RuleBase" id="RU003974"/>
    </source>
</evidence>
<comment type="caution">
    <text evidence="12">Lacks conserved residue(s) required for the propagation of feature annotation.</text>
</comment>
<comment type="function">
    <text evidence="14">Plant lipoxygenase may be involved in a number of diverse aspects of plant physiology including growth and development, pest resistance, and senescence or responses to wounding.</text>
</comment>
<dbReference type="OrthoDB" id="407298at2759"/>
<sequence>MNKQRSQTPPIQNLPTTLTGMLMKFPRCAASLARSGMLSVQPAMPNVVTAAQSVGSQLLLSTMRRRNGIRPKSHVLFRRENAFSTRIQAVVTETSSGESATEVKAVITIRRNMKESFLEKLQENWESFSNSIGKGVLLQLVSEDIDPDTGKGKVSAVAAVRGYSSDNSPDRPDYLQEFAADFKLPPGFGIPGAILVTNPQKTELYLLGIIVNGLQSGILNFPCNSYVHTRIHNPDPRIVFVNKPYLPANTPGGIKDLRESDKASLQGKGEGQRVEADRIYDYDVYNDLGNPDAGVNRPTLGGELHPYPRRCRTGRPPLNSDPTVESRVESPETIYVPRDEAFEEVKDATFSGGNLKAVLHNIIPTLTSVLKSGDGPFESFDDIDDLYKEGVNCGNKLGEEKGSWRLLISNILGTFLDVDEYFKFNLPQMIFQDKFSWLRDAEYGRQTLAGINPSSIERLISFPIISKLDPAVYGPAESAITKEVLEKSMEGMTVEDGIVQKRLYTLDFHDMLLPYIDRINSLEDRNAYASRTIFFLDSKNMLRPIAIELSLPSKTAAMRGRSQVFTPGNSGTEHWIWKWAKAHACANDSGIHQLVNHFLRTHACMEPYIISAHRQLSCMHPVFKLLHPHMKYTMEINALARQDLISGDGVIESCFTPAKYSMELSSAAYGANWRFDKEGLPADLLNRGMAVEDDSMPCGIKLVIEDYPYAADGLLIWSAIKEWVGDFVGHFYRDDQTVVEDVEIQAWWDELKNKGHGDKKNEPWWPSMKTRGDLESALTTMIWTASGQHAAVNFGQYPLGGYMPNRPTVMKELIPEIDEPEYEKFLKCPQDAYLASLPSVLETTKVMAVQDSLSTHAPDEDYLGKVDESHSSWIDDDKILNLHEKFAGKLVEIEEIIKARNNDKRLTHRNGAGILPYELLMPSSGPGVTGRGIPNSISI</sequence>
<dbReference type="GO" id="GO:0031408">
    <property type="term" value="P:oxylipin biosynthetic process"/>
    <property type="evidence" value="ECO:0007669"/>
    <property type="project" value="UniProtKB-UniRule"/>
</dbReference>
<dbReference type="InterPro" id="IPR001246">
    <property type="entry name" value="LipOase_plant"/>
</dbReference>
<dbReference type="InterPro" id="IPR020833">
    <property type="entry name" value="LipOase_Fe_BS"/>
</dbReference>
<dbReference type="GO" id="GO:0034440">
    <property type="term" value="P:lipid oxidation"/>
    <property type="evidence" value="ECO:0000318"/>
    <property type="project" value="GO_Central"/>
</dbReference>
<name>A0A0K9PH68_ZOSMR</name>
<dbReference type="PROSITE" id="PS50095">
    <property type="entry name" value="PLAT"/>
    <property type="match status" value="1"/>
</dbReference>
<comment type="pathway">
    <text evidence="14">Lipid metabolism; oxylipin biosynthesis.</text>
</comment>
<dbReference type="SUPFAM" id="SSF49723">
    <property type="entry name" value="Lipase/lipooxygenase domain (PLAT/LH2 domain)"/>
    <property type="match status" value="1"/>
</dbReference>
<evidence type="ECO:0000313" key="18">
    <source>
        <dbReference type="EMBL" id="KMZ68413.1"/>
    </source>
</evidence>
<protein>
    <recommendedName>
        <fullName evidence="14">Lipoxygenase</fullName>
        <ecNumber evidence="14">1.13.11.-</ecNumber>
    </recommendedName>
</protein>
<evidence type="ECO:0000256" key="7">
    <source>
        <dbReference type="ARBA" id="ARBA00022964"/>
    </source>
</evidence>
<comment type="similarity">
    <text evidence="2 13">Belongs to the lipoxygenase family.</text>
</comment>
<keyword evidence="19" id="KW-1185">Reference proteome</keyword>
<keyword evidence="9 13" id="KW-0408">Iron</keyword>
<evidence type="ECO:0000256" key="9">
    <source>
        <dbReference type="ARBA" id="ARBA00023004"/>
    </source>
</evidence>
<dbReference type="GO" id="GO:0006633">
    <property type="term" value="P:fatty acid biosynthetic process"/>
    <property type="evidence" value="ECO:0007669"/>
    <property type="project" value="UniProtKB-KW"/>
</dbReference>
<dbReference type="Gene3D" id="4.10.375.10">
    <property type="entry name" value="Lipoxygenase-1, Domain 2"/>
    <property type="match status" value="1"/>
</dbReference>
<evidence type="ECO:0000259" key="17">
    <source>
        <dbReference type="PROSITE" id="PS51393"/>
    </source>
</evidence>
<feature type="region of interest" description="Disordered" evidence="15">
    <location>
        <begin position="293"/>
        <end position="330"/>
    </location>
</feature>
<dbReference type="SUPFAM" id="SSF48484">
    <property type="entry name" value="Lipoxigenase"/>
    <property type="match status" value="1"/>
</dbReference>
<feature type="domain" description="PLAT" evidence="16">
    <location>
        <begin position="115"/>
        <end position="241"/>
    </location>
</feature>
<dbReference type="PROSITE" id="PS00081">
    <property type="entry name" value="LIPOXYGENASE_2"/>
    <property type="match status" value="1"/>
</dbReference>
<dbReference type="InterPro" id="IPR000907">
    <property type="entry name" value="LipOase"/>
</dbReference>
<evidence type="ECO:0000256" key="6">
    <source>
        <dbReference type="ARBA" id="ARBA00022832"/>
    </source>
</evidence>
<accession>A0A0K9PH68</accession>
<dbReference type="Gene3D" id="3.10.450.60">
    <property type="match status" value="1"/>
</dbReference>
<dbReference type="InterPro" id="IPR036392">
    <property type="entry name" value="PLAT/LH2_dom_sf"/>
</dbReference>
<evidence type="ECO:0000256" key="3">
    <source>
        <dbReference type="ARBA" id="ARBA00022516"/>
    </source>
</evidence>
<comment type="caution">
    <text evidence="18">The sequence shown here is derived from an EMBL/GenBank/DDBJ whole genome shotgun (WGS) entry which is preliminary data.</text>
</comment>
<proteinExistence type="inferred from homology"/>
<keyword evidence="5 14" id="KW-0925">Oxylipin biosynthesis</keyword>
<dbReference type="PRINTS" id="PR00087">
    <property type="entry name" value="LIPOXYGENASE"/>
</dbReference>
<dbReference type="GO" id="GO:0016702">
    <property type="term" value="F:oxidoreductase activity, acting on single donors with incorporation of molecular oxygen, incorporation of two atoms of oxygen"/>
    <property type="evidence" value="ECO:0000318"/>
    <property type="project" value="GO_Central"/>
</dbReference>
<evidence type="ECO:0000256" key="5">
    <source>
        <dbReference type="ARBA" id="ARBA00022767"/>
    </source>
</evidence>
<evidence type="ECO:0000313" key="19">
    <source>
        <dbReference type="Proteomes" id="UP000036987"/>
    </source>
</evidence>
<dbReference type="InterPro" id="IPR013819">
    <property type="entry name" value="LipOase_C"/>
</dbReference>
<dbReference type="PROSITE" id="PS51393">
    <property type="entry name" value="LIPOXYGENASE_3"/>
    <property type="match status" value="1"/>
</dbReference>
<evidence type="ECO:0000256" key="15">
    <source>
        <dbReference type="SAM" id="MobiDB-lite"/>
    </source>
</evidence>
<evidence type="ECO:0000256" key="14">
    <source>
        <dbReference type="RuleBase" id="RU003975"/>
    </source>
</evidence>
<dbReference type="Gene3D" id="1.20.245.10">
    <property type="entry name" value="Lipoxygenase-1, Domain 5"/>
    <property type="match status" value="1"/>
</dbReference>
<feature type="domain" description="Lipoxygenase" evidence="17">
    <location>
        <begin position="244"/>
        <end position="939"/>
    </location>
</feature>
<evidence type="ECO:0000259" key="16">
    <source>
        <dbReference type="PROSITE" id="PS50095"/>
    </source>
</evidence>